<evidence type="ECO:0000256" key="2">
    <source>
        <dbReference type="SAM" id="SignalP"/>
    </source>
</evidence>
<dbReference type="EMBL" id="ABOX02000058">
    <property type="protein sequence ID" value="EEF57740.1"/>
    <property type="molecule type" value="Genomic_DNA"/>
</dbReference>
<feature type="signal peptide" evidence="2">
    <location>
        <begin position="1"/>
        <end position="21"/>
    </location>
</feature>
<feature type="chain" id="PRO_5002894582" evidence="2">
    <location>
        <begin position="22"/>
        <end position="301"/>
    </location>
</feature>
<dbReference type="OrthoDB" id="193147at2"/>
<keyword evidence="2" id="KW-0732">Signal</keyword>
<dbReference type="STRING" id="320771.Cflav_PD0622"/>
<dbReference type="AlphaFoldDB" id="B9XQW3"/>
<dbReference type="RefSeq" id="WP_007418198.1">
    <property type="nucleotide sequence ID" value="NZ_ABOX02000058.1"/>
</dbReference>
<organism evidence="3 4">
    <name type="scientific">Pedosphaera parvula (strain Ellin514)</name>
    <dbReference type="NCBI Taxonomy" id="320771"/>
    <lineage>
        <taxon>Bacteria</taxon>
        <taxon>Pseudomonadati</taxon>
        <taxon>Verrucomicrobiota</taxon>
        <taxon>Pedosphaerae</taxon>
        <taxon>Pedosphaerales</taxon>
        <taxon>Pedosphaeraceae</taxon>
        <taxon>Pedosphaera</taxon>
    </lineage>
</organism>
<sequence length="301" mass="32244" precursor="true">MKKQIAISFAAVTAFAVAVSAEQIRYENKPVPIVPPPVYQVVQTPIAAPTVPAGAREVYVYDQKPLPDQPALLTQEQTQGIIDSFRTNFVKAESPRVLIYVNRELVEESSGMKLSGHSETITTTKNSGATTGTNNVAGETQQSVAKNNYHLSTKPAPTLADRQTIRDVERLFGRPLRAAGVGLVDQHVAAQSIGDKPLSAFTTSSGSEREVLNPIADIAVEVLISSRTVNVPGISGNQNQSVPDIQATAIRLKDSKIIGQASTADLYNRVGLDNAARNFDVNQVTEATALALMEDIANNVK</sequence>
<proteinExistence type="predicted"/>
<feature type="compositionally biased region" description="Low complexity" evidence="1">
    <location>
        <begin position="120"/>
        <end position="135"/>
    </location>
</feature>
<evidence type="ECO:0000313" key="4">
    <source>
        <dbReference type="Proteomes" id="UP000003688"/>
    </source>
</evidence>
<accession>B9XQW3</accession>
<gene>
    <name evidence="3" type="ORF">Cflav_PD0622</name>
</gene>
<evidence type="ECO:0000256" key="1">
    <source>
        <dbReference type="SAM" id="MobiDB-lite"/>
    </source>
</evidence>
<comment type="caution">
    <text evidence="3">The sequence shown here is derived from an EMBL/GenBank/DDBJ whole genome shotgun (WGS) entry which is preliminary data.</text>
</comment>
<dbReference type="Proteomes" id="UP000003688">
    <property type="component" value="Unassembled WGS sequence"/>
</dbReference>
<reference evidence="3 4" key="1">
    <citation type="journal article" date="2011" name="J. Bacteriol.">
        <title>Genome sequence of 'Pedosphaera parvula' Ellin514, an aerobic Verrucomicrobial isolate from pasture soil.</title>
        <authorList>
            <person name="Kant R."/>
            <person name="van Passel M.W."/>
            <person name="Sangwan P."/>
            <person name="Palva A."/>
            <person name="Lucas S."/>
            <person name="Copeland A."/>
            <person name="Lapidus A."/>
            <person name="Glavina Del Rio T."/>
            <person name="Dalin E."/>
            <person name="Tice H."/>
            <person name="Bruce D."/>
            <person name="Goodwin L."/>
            <person name="Pitluck S."/>
            <person name="Chertkov O."/>
            <person name="Larimer F.W."/>
            <person name="Land M.L."/>
            <person name="Hauser L."/>
            <person name="Brettin T.S."/>
            <person name="Detter J.C."/>
            <person name="Han S."/>
            <person name="de Vos W.M."/>
            <person name="Janssen P.H."/>
            <person name="Smidt H."/>
        </authorList>
    </citation>
    <scope>NUCLEOTIDE SEQUENCE [LARGE SCALE GENOMIC DNA]</scope>
    <source>
        <strain evidence="3 4">Ellin514</strain>
    </source>
</reference>
<protein>
    <submittedName>
        <fullName evidence="3">Uncharacterized protein</fullName>
    </submittedName>
</protein>
<name>B9XQW3_PEDPL</name>
<feature type="region of interest" description="Disordered" evidence="1">
    <location>
        <begin position="116"/>
        <end position="135"/>
    </location>
</feature>
<keyword evidence="4" id="KW-1185">Reference proteome</keyword>
<evidence type="ECO:0000313" key="3">
    <source>
        <dbReference type="EMBL" id="EEF57740.1"/>
    </source>
</evidence>